<protein>
    <recommendedName>
        <fullName evidence="8">Integrase</fullName>
    </recommendedName>
</protein>
<evidence type="ECO:0000256" key="5">
    <source>
        <dbReference type="SAM" id="MobiDB-lite"/>
    </source>
</evidence>
<dbReference type="SUPFAM" id="SSF56349">
    <property type="entry name" value="DNA breaking-rejoining enzymes"/>
    <property type="match status" value="1"/>
</dbReference>
<evidence type="ECO:0000313" key="7">
    <source>
        <dbReference type="Proteomes" id="UP000698752"/>
    </source>
</evidence>
<keyword evidence="7" id="KW-1185">Reference proteome</keyword>
<name>A0ABS5ENY1_9PROT</name>
<feature type="compositionally biased region" description="Low complexity" evidence="5">
    <location>
        <begin position="65"/>
        <end position="83"/>
    </location>
</feature>
<feature type="region of interest" description="Disordered" evidence="5">
    <location>
        <begin position="593"/>
        <end position="618"/>
    </location>
</feature>
<sequence length="618" mass="68617">MVSLRTRRFREAEHRAALLDREFSAALARARQAMGDNTDLNATLRANLRDVLGRDALASDPASLPAQGRAAPAPAPAEAAPSASTGGPLASTMVEPHFQRRATIDRTRHQVIGQERNTLRLFFEVCGDRPPADYQRGDVTQFLGTLRRMPALYNRSRTAPPKSVADIIAEADASQADRLTDKTVKRHLTALSQFFRFALDEGKISVAAHGELVKGHRFKASKNARDQRDAWAPEELTALFKTPVWSGRDAARATQPGPHIIRDAKFWLPILALFHGGRLEEFADLYGRDLQCDAGTWFLNIVETEADESTGRKGRSLKTGNATRALPLHPEVIRLGFVQYAQENAPNPDDPLFPDLPPQGKDGRRGARFTRDFIYYRQQVGVYRQGVGMHAFRHTAITRLTDAITDFQQKRHRDYLMGHGGSGTEGDVRYDKGPGLKAVAATLALLRYPEIDLSHLHVHPAPEVDAGAVITPRQYDDPTEGDRQPRPPTESHEEQLARIAREFYEYELRLDAEERLAAKGPSTRAFLQAAGFVEVNEGIARRGLGFGNEDGRVLVADFADKVCAREGIPRKGQGRLALDQALLRALVEVQKRARERDGADFSGKPSDPLLLPEKDKRR</sequence>
<keyword evidence="3" id="KW-0238">DNA-binding</keyword>
<dbReference type="PANTHER" id="PTHR30349:SF41">
    <property type="entry name" value="INTEGRASE_RECOMBINASE PROTEIN MJ0367-RELATED"/>
    <property type="match status" value="1"/>
</dbReference>
<evidence type="ECO:0000256" key="3">
    <source>
        <dbReference type="ARBA" id="ARBA00023125"/>
    </source>
</evidence>
<evidence type="ECO:0000256" key="1">
    <source>
        <dbReference type="ARBA" id="ARBA00008857"/>
    </source>
</evidence>
<dbReference type="InterPro" id="IPR050090">
    <property type="entry name" value="Tyrosine_recombinase_XerCD"/>
</dbReference>
<comment type="caution">
    <text evidence="6">The sequence shown here is derived from an EMBL/GenBank/DDBJ whole genome shotgun (WGS) entry which is preliminary data.</text>
</comment>
<dbReference type="InterPro" id="IPR011010">
    <property type="entry name" value="DNA_brk_join_enz"/>
</dbReference>
<keyword evidence="4" id="KW-0233">DNA recombination</keyword>
<dbReference type="Proteomes" id="UP000698752">
    <property type="component" value="Unassembled WGS sequence"/>
</dbReference>
<accession>A0ABS5ENY1</accession>
<reference evidence="7" key="1">
    <citation type="journal article" date="2021" name="Syst. Appl. Microbiol.">
        <title>Roseomonas hellenica sp. nov., isolated from roots of wild-growing Alkanna tinctoria.</title>
        <authorList>
            <person name="Rat A."/>
            <person name="Naranjo H.D."/>
            <person name="Lebbe L."/>
            <person name="Cnockaert M."/>
            <person name="Krigas N."/>
            <person name="Grigoriadou K."/>
            <person name="Maloupa E."/>
            <person name="Willems A."/>
        </authorList>
    </citation>
    <scope>NUCLEOTIDE SEQUENCE [LARGE SCALE GENOMIC DNA]</scope>
    <source>
        <strain evidence="7">LMG 31159</strain>
    </source>
</reference>
<dbReference type="PANTHER" id="PTHR30349">
    <property type="entry name" value="PHAGE INTEGRASE-RELATED"/>
    <property type="match status" value="1"/>
</dbReference>
<proteinExistence type="inferred from homology"/>
<feature type="region of interest" description="Disordered" evidence="5">
    <location>
        <begin position="59"/>
        <end position="91"/>
    </location>
</feature>
<dbReference type="EMBL" id="JAAEDI010000033">
    <property type="protein sequence ID" value="MBR0652742.1"/>
    <property type="molecule type" value="Genomic_DNA"/>
</dbReference>
<evidence type="ECO:0000313" key="6">
    <source>
        <dbReference type="EMBL" id="MBR0652742.1"/>
    </source>
</evidence>
<evidence type="ECO:0008006" key="8">
    <source>
        <dbReference type="Google" id="ProtNLM"/>
    </source>
</evidence>
<feature type="compositionally biased region" description="Basic and acidic residues" evidence="5">
    <location>
        <begin position="474"/>
        <end position="494"/>
    </location>
</feature>
<feature type="region of interest" description="Disordered" evidence="5">
    <location>
        <begin position="467"/>
        <end position="494"/>
    </location>
</feature>
<dbReference type="InterPro" id="IPR013762">
    <property type="entry name" value="Integrase-like_cat_sf"/>
</dbReference>
<comment type="similarity">
    <text evidence="1">Belongs to the 'phage' integrase family.</text>
</comment>
<organism evidence="6 7">
    <name type="scientific">Neoroseomonas terrae</name>
    <dbReference type="NCBI Taxonomy" id="424799"/>
    <lineage>
        <taxon>Bacteria</taxon>
        <taxon>Pseudomonadati</taxon>
        <taxon>Pseudomonadota</taxon>
        <taxon>Alphaproteobacteria</taxon>
        <taxon>Acetobacterales</taxon>
        <taxon>Acetobacteraceae</taxon>
        <taxon>Neoroseomonas</taxon>
    </lineage>
</organism>
<evidence type="ECO:0000256" key="2">
    <source>
        <dbReference type="ARBA" id="ARBA00022908"/>
    </source>
</evidence>
<dbReference type="Gene3D" id="1.10.443.10">
    <property type="entry name" value="Intergrase catalytic core"/>
    <property type="match status" value="1"/>
</dbReference>
<gene>
    <name evidence="6" type="ORF">GXW78_24005</name>
</gene>
<keyword evidence="2" id="KW-0229">DNA integration</keyword>
<evidence type="ECO:0000256" key="4">
    <source>
        <dbReference type="ARBA" id="ARBA00023172"/>
    </source>
</evidence>